<name>X1NVW2_9ZZZZ</name>
<organism evidence="1">
    <name type="scientific">marine sediment metagenome</name>
    <dbReference type="NCBI Taxonomy" id="412755"/>
    <lineage>
        <taxon>unclassified sequences</taxon>
        <taxon>metagenomes</taxon>
        <taxon>ecological metagenomes</taxon>
    </lineage>
</organism>
<proteinExistence type="predicted"/>
<dbReference type="Gene3D" id="2.115.10.20">
    <property type="entry name" value="Glycosyl hydrolase domain, family 43"/>
    <property type="match status" value="1"/>
</dbReference>
<protein>
    <submittedName>
        <fullName evidence="1">Uncharacterized protein</fullName>
    </submittedName>
</protein>
<dbReference type="InterPro" id="IPR023296">
    <property type="entry name" value="Glyco_hydro_beta-prop_sf"/>
</dbReference>
<gene>
    <name evidence="1" type="ORF">S06H3_57557</name>
</gene>
<dbReference type="AlphaFoldDB" id="X1NVW2"/>
<feature type="non-terminal residue" evidence="1">
    <location>
        <position position="127"/>
    </location>
</feature>
<sequence length="127" mass="13785">MWYTRIETDLTPTDLEDTLTDMGGTTAVRKTAILDLLNSTSTVIGYATSADGETWAVQDSEVLPLSSNNVWDSVGTPCVVKNDATDYEMWYTRPEADLTQANLDTVLADIANFGIADLLDLLDGTST</sequence>
<reference evidence="1" key="1">
    <citation type="journal article" date="2014" name="Front. Microbiol.">
        <title>High frequency of phylogenetically diverse reductive dehalogenase-homologous genes in deep subseafloor sedimentary metagenomes.</title>
        <authorList>
            <person name="Kawai M."/>
            <person name="Futagami T."/>
            <person name="Toyoda A."/>
            <person name="Takaki Y."/>
            <person name="Nishi S."/>
            <person name="Hori S."/>
            <person name="Arai W."/>
            <person name="Tsubouchi T."/>
            <person name="Morono Y."/>
            <person name="Uchiyama I."/>
            <person name="Ito T."/>
            <person name="Fujiyama A."/>
            <person name="Inagaki F."/>
            <person name="Takami H."/>
        </authorList>
    </citation>
    <scope>NUCLEOTIDE SEQUENCE</scope>
    <source>
        <strain evidence="1">Expedition CK06-06</strain>
    </source>
</reference>
<comment type="caution">
    <text evidence="1">The sequence shown here is derived from an EMBL/GenBank/DDBJ whole genome shotgun (WGS) entry which is preliminary data.</text>
</comment>
<accession>X1NVW2</accession>
<dbReference type="EMBL" id="BARV01037162">
    <property type="protein sequence ID" value="GAI48172.1"/>
    <property type="molecule type" value="Genomic_DNA"/>
</dbReference>
<evidence type="ECO:0000313" key="1">
    <source>
        <dbReference type="EMBL" id="GAI48172.1"/>
    </source>
</evidence>